<evidence type="ECO:0000256" key="1">
    <source>
        <dbReference type="SAM" id="MobiDB-lite"/>
    </source>
</evidence>
<dbReference type="EMBL" id="JAYMYR010000010">
    <property type="protein sequence ID" value="KAK7335128.1"/>
    <property type="molecule type" value="Genomic_DNA"/>
</dbReference>
<name>A0AAN9LJC1_PHACN</name>
<organism evidence="2 3">
    <name type="scientific">Phaseolus coccineus</name>
    <name type="common">Scarlet runner bean</name>
    <name type="synonym">Phaseolus multiflorus</name>
    <dbReference type="NCBI Taxonomy" id="3886"/>
    <lineage>
        <taxon>Eukaryota</taxon>
        <taxon>Viridiplantae</taxon>
        <taxon>Streptophyta</taxon>
        <taxon>Embryophyta</taxon>
        <taxon>Tracheophyta</taxon>
        <taxon>Spermatophyta</taxon>
        <taxon>Magnoliopsida</taxon>
        <taxon>eudicotyledons</taxon>
        <taxon>Gunneridae</taxon>
        <taxon>Pentapetalae</taxon>
        <taxon>rosids</taxon>
        <taxon>fabids</taxon>
        <taxon>Fabales</taxon>
        <taxon>Fabaceae</taxon>
        <taxon>Papilionoideae</taxon>
        <taxon>50 kb inversion clade</taxon>
        <taxon>NPAAA clade</taxon>
        <taxon>indigoferoid/millettioid clade</taxon>
        <taxon>Phaseoleae</taxon>
        <taxon>Phaseolus</taxon>
    </lineage>
</organism>
<protein>
    <submittedName>
        <fullName evidence="2">Uncharacterized protein</fullName>
    </submittedName>
</protein>
<sequence>MLTTSKARQWCTEKRSSRALAFRMGYLSKNFPTDSSSQKVGMICVTLGSSQSDSEGEPERSMARPGSSPLTPCSSVDAVLMMATEIGSVEEEEEESEEDEDEDEDEEDCIAREGIPEEEDVGRDKEDMTNLEKDDR</sequence>
<dbReference type="AlphaFoldDB" id="A0AAN9LJC1"/>
<reference evidence="2 3" key="1">
    <citation type="submission" date="2024-01" db="EMBL/GenBank/DDBJ databases">
        <title>The genomes of 5 underutilized Papilionoideae crops provide insights into root nodulation and disease resistanc.</title>
        <authorList>
            <person name="Jiang F."/>
        </authorList>
    </citation>
    <scope>NUCLEOTIDE SEQUENCE [LARGE SCALE GENOMIC DNA]</scope>
    <source>
        <strain evidence="2">JINMINGXINNONG_FW02</strain>
        <tissue evidence="2">Leaves</tissue>
    </source>
</reference>
<feature type="compositionally biased region" description="Acidic residues" evidence="1">
    <location>
        <begin position="88"/>
        <end position="108"/>
    </location>
</feature>
<evidence type="ECO:0000313" key="2">
    <source>
        <dbReference type="EMBL" id="KAK7335128.1"/>
    </source>
</evidence>
<evidence type="ECO:0000313" key="3">
    <source>
        <dbReference type="Proteomes" id="UP001374584"/>
    </source>
</evidence>
<gene>
    <name evidence="2" type="ORF">VNO80_26902</name>
</gene>
<feature type="compositionally biased region" description="Basic and acidic residues" evidence="1">
    <location>
        <begin position="122"/>
        <end position="136"/>
    </location>
</feature>
<comment type="caution">
    <text evidence="2">The sequence shown here is derived from an EMBL/GenBank/DDBJ whole genome shotgun (WGS) entry which is preliminary data.</text>
</comment>
<keyword evidence="3" id="KW-1185">Reference proteome</keyword>
<dbReference type="Proteomes" id="UP001374584">
    <property type="component" value="Unassembled WGS sequence"/>
</dbReference>
<proteinExistence type="predicted"/>
<feature type="region of interest" description="Disordered" evidence="1">
    <location>
        <begin position="47"/>
        <end position="136"/>
    </location>
</feature>
<accession>A0AAN9LJC1</accession>